<name>A0ACC0DPI3_9BASI</name>
<protein>
    <submittedName>
        <fullName evidence="1">Uncharacterized protein</fullName>
    </submittedName>
</protein>
<accession>A0ACC0DPI3</accession>
<sequence length="225" mass="24748">MPINKHPSAASIIPPKTSQPILLKPPDLLTLSFTVLIANRLNSSFQSLSSYPPLTYHRMSLGTTYEINDFSLYLMPKQAAPQFLPCQSDSLPSVFEDDEDDFEVDQCEMTVLFDVNKAVRKMIVRLKVPKSPKPFLSSRLRSSTLSSQISQSPPSSTRSGASVQPLSSYMCRHKLLKLNYVELSCTELSVSGLPAFDPQLDKQAGSVPARLGRSPTSQVADLSGK</sequence>
<dbReference type="EMBL" id="CM045881">
    <property type="protein sequence ID" value="KAI7936721.1"/>
    <property type="molecule type" value="Genomic_DNA"/>
</dbReference>
<keyword evidence="2" id="KW-1185">Reference proteome</keyword>
<organism evidence="1 2">
    <name type="scientific">Puccinia striiformis f. sp. tritici</name>
    <dbReference type="NCBI Taxonomy" id="168172"/>
    <lineage>
        <taxon>Eukaryota</taxon>
        <taxon>Fungi</taxon>
        <taxon>Dikarya</taxon>
        <taxon>Basidiomycota</taxon>
        <taxon>Pucciniomycotina</taxon>
        <taxon>Pucciniomycetes</taxon>
        <taxon>Pucciniales</taxon>
        <taxon>Pucciniaceae</taxon>
        <taxon>Puccinia</taxon>
    </lineage>
</organism>
<evidence type="ECO:0000313" key="2">
    <source>
        <dbReference type="Proteomes" id="UP001060170"/>
    </source>
</evidence>
<gene>
    <name evidence="1" type="ORF">MJO28_015620</name>
</gene>
<reference evidence="1 2" key="3">
    <citation type="journal article" date="2022" name="Microbiol. Spectr.">
        <title>Folding features and dynamics of 3D genome architecture in plant fungal pathogens.</title>
        <authorList>
            <person name="Xia C."/>
        </authorList>
    </citation>
    <scope>NUCLEOTIDE SEQUENCE [LARGE SCALE GENOMIC DNA]</scope>
    <source>
        <strain evidence="1 2">93-210</strain>
    </source>
</reference>
<comment type="caution">
    <text evidence="1">The sequence shown here is derived from an EMBL/GenBank/DDBJ whole genome shotgun (WGS) entry which is preliminary data.</text>
</comment>
<reference evidence="2" key="2">
    <citation type="journal article" date="2018" name="Mol. Plant Microbe Interact.">
        <title>Genome sequence resources for the wheat stripe rust pathogen (Puccinia striiformis f. sp. tritici) and the barley stripe rust pathogen (Puccinia striiformis f. sp. hordei).</title>
        <authorList>
            <person name="Xia C."/>
            <person name="Wang M."/>
            <person name="Yin C."/>
            <person name="Cornejo O.E."/>
            <person name="Hulbert S.H."/>
            <person name="Chen X."/>
        </authorList>
    </citation>
    <scope>NUCLEOTIDE SEQUENCE [LARGE SCALE GENOMIC DNA]</scope>
    <source>
        <strain evidence="2">93-210</strain>
    </source>
</reference>
<reference evidence="2" key="1">
    <citation type="journal article" date="2018" name="BMC Genomics">
        <title>Genomic insights into host adaptation between the wheat stripe rust pathogen (Puccinia striiformis f. sp. tritici) and the barley stripe rust pathogen (Puccinia striiformis f. sp. hordei).</title>
        <authorList>
            <person name="Xia C."/>
            <person name="Wang M."/>
            <person name="Yin C."/>
            <person name="Cornejo O.E."/>
            <person name="Hulbert S.H."/>
            <person name="Chen X."/>
        </authorList>
    </citation>
    <scope>NUCLEOTIDE SEQUENCE [LARGE SCALE GENOMIC DNA]</scope>
    <source>
        <strain evidence="2">93-210</strain>
    </source>
</reference>
<evidence type="ECO:0000313" key="1">
    <source>
        <dbReference type="EMBL" id="KAI7936721.1"/>
    </source>
</evidence>
<proteinExistence type="predicted"/>
<dbReference type="Proteomes" id="UP001060170">
    <property type="component" value="Chromosome 17"/>
</dbReference>